<dbReference type="Proteomes" id="UP001166251">
    <property type="component" value="Unassembled WGS sequence"/>
</dbReference>
<feature type="chain" id="PRO_5046310170" evidence="1">
    <location>
        <begin position="27"/>
        <end position="1375"/>
    </location>
</feature>
<keyword evidence="4" id="KW-1185">Reference proteome</keyword>
<dbReference type="InterPro" id="IPR002035">
    <property type="entry name" value="VWF_A"/>
</dbReference>
<comment type="caution">
    <text evidence="3">The sequence shown here is derived from an EMBL/GenBank/DDBJ whole genome shotgun (WGS) entry which is preliminary data.</text>
</comment>
<sequence length="1375" mass="148696">MKKIMRKSAVSALAAGYGLLAGIASADDIEIYAGAGSTITTYLPNVMFVIDTSGSMDNKDGTSTTRLYKVQEALKEVLSASTDVNVGLMRFSNPGGPVLYPVANIDSPVSPDERVLVRLDDNDGSESSGGSVDLDNTGISLGDGELHGFRFEDVRIPQGATIESAELTFAAYEGSSTTVTFQVNAELASDSAEFSETMDDFSSRTKTSAELEVTDSSVWVEDQFTSNMNVTDLLQEVVAQSDWCGGQAVSMFVKAVAGEGYGVRRVHSNESNSSLAATLRISYDYTSANGCIAGSHANQILSQDDNVEEKGDGENSTGNVINIDSDKNAAIGLRFDNVDIPQGATIEEAYITLTPYSNRDGSSSMSIHVESSDDAADYSSADYTVTSRDYASSSVTWSIASNSWRTNDEMDSTDISSLVEDVIGRSGWQSGNAMAFKLVPSNREVKAYSYQGNATKSAQLYVKYRGSAQTSTYTVRQYMQTLVDGLTHDGWTPVAETMYEAYRYFNGGDVLYGLNRGISDSTQPLTRVSHRDSYTGADSVLPNGCTESNLSDSDCDDEYIPSTPTPIYISPIEHVCQQNHVVLLTDGRANQTRSTVRNYIDTLTGRTCSASTSGNLNDTNCGVHLAEYNASSDKSNGSDDARVFTHTISFVPEGTESADWLTYLEDMASVGGGDFYPTSDAASVAEAFQRIISDAKKRNTTFVAPSVAISDVNKLLHDSFVYYAVFSPKDTQNWPGNLKKYQIADGLVLSKNGGSAVDAATGYFESAAPDFWSTATTGNDEVTVGGAREANETLSSRRVYSDLDGFTLISNETDLVTEDVLGITARSDASERRDELINWIKGLDDSGNTDYQIGDPLHSEPVVQRRSGSNDEIYFGTNQGFIHAVDTETGDENWSFIPEELLKNANDYYENSVFVTRVYGMDGPMTLVTANSKNLLIAGMRRGGESYYALDVTNSTPANGWSNVITNQSTGAFSRLGQTWSKMIPATVKLGSTSKDVLFFGGGYDPAHDLKTTRVADGVGNAIYMVDAATGELLWYASNDNLDDGSTYTVIDELDYAVAADLYVLDRDRDGYSDHIYAVDLGGQVIRLDIHNGLSGTEFISGGLLADMGGTAESNNRRFFYPPDVAYVNDGFGQYFAVTVGSGYRAHPLNLNTDDKFFVIRDYGVFDASSTSVSGTNKISYSVTPVEIDDLLDATSITSNSDVIALSEADYEKYESGFYIDLPSEGEKVLSSPVIVDYKVAFATYIPGDVDADPNQCTPPEGNGRAYVMSLGYGTPTGDFDDDNDVTETDRYMNLTHGGIPSSPKIIYAQQDLPVICVSSECTNASSMYDDDGNLITDSNAQGSEPNILNTLLPPTNQVYRDTTWHSEREQTPDE</sequence>
<dbReference type="SUPFAM" id="SSF50998">
    <property type="entry name" value="Quinoprotein alcohol dehydrogenase-like"/>
    <property type="match status" value="1"/>
</dbReference>
<evidence type="ECO:0000313" key="4">
    <source>
        <dbReference type="Proteomes" id="UP001166251"/>
    </source>
</evidence>
<keyword evidence="1" id="KW-0732">Signal</keyword>
<dbReference type="EMBL" id="JAHZSS010000015">
    <property type="protein sequence ID" value="MBW8191884.1"/>
    <property type="molecule type" value="Genomic_DNA"/>
</dbReference>
<evidence type="ECO:0000313" key="3">
    <source>
        <dbReference type="EMBL" id="MBW8191884.1"/>
    </source>
</evidence>
<evidence type="ECO:0000256" key="1">
    <source>
        <dbReference type="SAM" id="SignalP"/>
    </source>
</evidence>
<accession>A0ABS7EHR5</accession>
<dbReference type="Gene3D" id="3.40.50.410">
    <property type="entry name" value="von Willebrand factor, type A domain"/>
    <property type="match status" value="2"/>
</dbReference>
<dbReference type="InterPro" id="IPR015943">
    <property type="entry name" value="WD40/YVTN_repeat-like_dom_sf"/>
</dbReference>
<dbReference type="SMART" id="SM00564">
    <property type="entry name" value="PQQ"/>
    <property type="match status" value="2"/>
</dbReference>
<dbReference type="Gene3D" id="2.130.10.10">
    <property type="entry name" value="YVTN repeat-like/Quinoprotein amine dehydrogenase"/>
    <property type="match status" value="1"/>
</dbReference>
<evidence type="ECO:0000259" key="2">
    <source>
        <dbReference type="Pfam" id="PF13519"/>
    </source>
</evidence>
<feature type="domain" description="VWFA" evidence="2">
    <location>
        <begin position="46"/>
        <end position="93"/>
    </location>
</feature>
<reference evidence="3" key="1">
    <citation type="submission" date="2021-07" db="EMBL/GenBank/DDBJ databases">
        <title>Neiella marina sp. nov., isolated from the intestinal content of sea cucumber Apostichopus japonicus.</title>
        <authorList>
            <person name="Bai X."/>
        </authorList>
    </citation>
    <scope>NUCLEOTIDE SEQUENCE</scope>
    <source>
        <strain evidence="3">126</strain>
    </source>
</reference>
<dbReference type="InterPro" id="IPR018391">
    <property type="entry name" value="PQQ_b-propeller_rpt"/>
</dbReference>
<dbReference type="Pfam" id="PF13519">
    <property type="entry name" value="VWA_2"/>
    <property type="match status" value="1"/>
</dbReference>
<dbReference type="InterPro" id="IPR011047">
    <property type="entry name" value="Quinoprotein_ADH-like_sf"/>
</dbReference>
<dbReference type="RefSeq" id="WP_220104556.1">
    <property type="nucleotide sequence ID" value="NZ_JAHZSS010000015.1"/>
</dbReference>
<proteinExistence type="predicted"/>
<protein>
    <submittedName>
        <fullName evidence="3">VWA domain-containing protein</fullName>
    </submittedName>
</protein>
<organism evidence="3 4">
    <name type="scientific">Neiella holothuriorum</name>
    <dbReference type="NCBI Taxonomy" id="2870530"/>
    <lineage>
        <taxon>Bacteria</taxon>
        <taxon>Pseudomonadati</taxon>
        <taxon>Pseudomonadota</taxon>
        <taxon>Gammaproteobacteria</taxon>
        <taxon>Alteromonadales</taxon>
        <taxon>Echinimonadaceae</taxon>
        <taxon>Neiella</taxon>
    </lineage>
</organism>
<feature type="signal peptide" evidence="1">
    <location>
        <begin position="1"/>
        <end position="26"/>
    </location>
</feature>
<gene>
    <name evidence="3" type="ORF">K0504_12630</name>
</gene>
<name>A0ABS7EHR5_9GAMM</name>
<dbReference type="InterPro" id="IPR036465">
    <property type="entry name" value="vWFA_dom_sf"/>
</dbReference>
<dbReference type="SUPFAM" id="SSF53300">
    <property type="entry name" value="vWA-like"/>
    <property type="match status" value="1"/>
</dbReference>